<dbReference type="SMART" id="SM01043">
    <property type="entry name" value="BTAD"/>
    <property type="match status" value="1"/>
</dbReference>
<name>A0A919QDK2_9ACTN</name>
<dbReference type="Gene3D" id="2.130.10.10">
    <property type="entry name" value="YVTN repeat-like/Quinoprotein amine dehydrogenase"/>
    <property type="match status" value="2"/>
</dbReference>
<feature type="domain" description="OmpR/PhoB-type" evidence="5">
    <location>
        <begin position="18"/>
        <end position="84"/>
    </location>
</feature>
<comment type="similarity">
    <text evidence="1">Belongs to the AfsR/DnrI/RedD regulatory family.</text>
</comment>
<organism evidence="7 8">
    <name type="scientific">Acrocarpospora phusangensis</name>
    <dbReference type="NCBI Taxonomy" id="1070424"/>
    <lineage>
        <taxon>Bacteria</taxon>
        <taxon>Bacillati</taxon>
        <taxon>Actinomycetota</taxon>
        <taxon>Actinomycetes</taxon>
        <taxon>Streptosporangiales</taxon>
        <taxon>Streptosporangiaceae</taxon>
        <taxon>Acrocarpospora</taxon>
    </lineage>
</organism>
<reference evidence="7" key="1">
    <citation type="submission" date="2021-01" db="EMBL/GenBank/DDBJ databases">
        <title>Whole genome shotgun sequence of Acrocarpospora phusangensis NBRC 108782.</title>
        <authorList>
            <person name="Komaki H."/>
            <person name="Tamura T."/>
        </authorList>
    </citation>
    <scope>NUCLEOTIDE SEQUENCE</scope>
    <source>
        <strain evidence="7">NBRC 108782</strain>
    </source>
</reference>
<dbReference type="InterPro" id="IPR051677">
    <property type="entry name" value="AfsR-DnrI-RedD_regulator"/>
</dbReference>
<protein>
    <recommendedName>
        <fullName evidence="9">Bacterial transcriptional activator domain-containing protein</fullName>
    </recommendedName>
</protein>
<dbReference type="SMART" id="SM00320">
    <property type="entry name" value="WD40"/>
    <property type="match status" value="8"/>
</dbReference>
<dbReference type="Pfam" id="PF00400">
    <property type="entry name" value="WD40"/>
    <property type="match status" value="1"/>
</dbReference>
<dbReference type="RefSeq" id="WP_204041065.1">
    <property type="nucleotide sequence ID" value="NZ_BOOA01000017.1"/>
</dbReference>
<dbReference type="Proteomes" id="UP000640052">
    <property type="component" value="Unassembled WGS sequence"/>
</dbReference>
<evidence type="ECO:0008006" key="9">
    <source>
        <dbReference type="Google" id="ProtNLM"/>
    </source>
</evidence>
<proteinExistence type="inferred from homology"/>
<sequence length="1313" mass="140410">MTGLEIRVLGPFEVLSGGAPVPLDGRPREVLALLAAEAGRPVRTETILRRLDFASKGNLQSSVSRLRRALPGEAVLTVPHGYALAAEVDAVRFAALVVRARTADDPAPLLAEALELWRGEPYPDFGFLAAERARLAALHGEAVERRNEARLAAGEGPELVADLEELLLRHPTRERLWGQLMRALYRSGRVAEAARAFQRAREALREEGLEPGPELAEIQRDVLAHDSRLVQGDTCPYKGLARFEKDDARYFHGRSRLVAKLVAHLSRAPLVAVVGPSGSGKSSAVRAGLLPRLAEEALPGSRGWQQIVLTPATTADLAKSLAEARERAVVFVDQFEEVFTVLTAERRRAFLDTLVSCPHKVVLTLRADYYGGCAEHDELARLVVDAQVLVGPMSEAELAEAIESPAAQVGLTLEDGLVGALLADVRDQPGALPLLSTALLDLWEHREGRRLTLAAYQRSGGVRGAIERMAERAYASLTEAERLVARSVFLRLAEGGDRFVRRRLPVGELADPEARRVLALLLDRRLLITDQDAVEVAHEALLTEWPRLRGWLESDADGRALRRHLAPAAADWAERGRDPAELYRGARLSGALDWAAAHRDLLTGVEREFLDTSAAEAERESRTRSTRRLRAMAVSLVAVLIIAAMGWTQKTGSDEARLIADAERLSAQAVSDPDPARGGLLAAQAVRMYPSPLAQRNLLALLLAGPRLLRGTPPLPELVGATTLSGDGRRLAVSSQLGRIQVYDIATLAPVGPPIDAGPTMIRRVSLDREGRRLITMNQPSTPVRIWDVATATPRDLTSRAGQVPDTALFVAGDAIAAVVGEHVEIWADGAERVLPNSETNSGLVVSGDLAHLAVTTVSGRIRVLDLRGRLLGDLPATSAETLSLNRDGTALLTTAIDQIVLWDVAGGRPEGPITYDTDITWASWSAGADEVISGDGQGRVRVWDAATRQLLRDFPAAGRVAGAEVAEDGRTLVSVALDGVVLTWDLTGERGFGAPVRLGSGDRLDEFRTAWNPDALYARDGQVWQVGLTPGSAERAVAPFEGEGGVVAGAGGGKIAVATVDGVEVIGGVRRRIFNPLAALSSDGGRLAITTAPHDTIADRPVVEIVDTGSGATLATAGLPAKASVLAYTPDGANLLVGMVNGTVAVLDAGGKPVRPPLAVARGDAEVTAIGFGRDGLVAFGADDGQLSLWEPGTWASRRVLARTRPGAYRSVALSPDGRFVASSQEDGRIALHEQATGLLIGTTPGPYDNTSRFLTFRDGALVSVSSDRSVHRWDLGLESARRRVCAVAGRDLSPAEWDVFLRGYPYQRQCG</sequence>
<dbReference type="InterPro" id="IPR001867">
    <property type="entry name" value="OmpR/PhoB-type_DNA-bd"/>
</dbReference>
<dbReference type="PANTHER" id="PTHR35807">
    <property type="entry name" value="TRANSCRIPTIONAL REGULATOR REDD-RELATED"/>
    <property type="match status" value="1"/>
</dbReference>
<evidence type="ECO:0000256" key="3">
    <source>
        <dbReference type="ARBA" id="ARBA00023125"/>
    </source>
</evidence>
<evidence type="ECO:0000313" key="7">
    <source>
        <dbReference type="EMBL" id="GIH24297.1"/>
    </source>
</evidence>
<dbReference type="SUPFAM" id="SSF82171">
    <property type="entry name" value="DPP6 N-terminal domain-like"/>
    <property type="match status" value="1"/>
</dbReference>
<evidence type="ECO:0000313" key="8">
    <source>
        <dbReference type="Proteomes" id="UP000640052"/>
    </source>
</evidence>
<evidence type="ECO:0000259" key="5">
    <source>
        <dbReference type="SMART" id="SM00862"/>
    </source>
</evidence>
<dbReference type="SUPFAM" id="SSF52540">
    <property type="entry name" value="P-loop containing nucleoside triphosphate hydrolases"/>
    <property type="match status" value="1"/>
</dbReference>
<keyword evidence="8" id="KW-1185">Reference proteome</keyword>
<dbReference type="Pfam" id="PF03704">
    <property type="entry name" value="BTAD"/>
    <property type="match status" value="1"/>
</dbReference>
<dbReference type="InterPro" id="IPR011044">
    <property type="entry name" value="Quino_amine_DH_bsu"/>
</dbReference>
<dbReference type="InterPro" id="IPR036388">
    <property type="entry name" value="WH-like_DNA-bd_sf"/>
</dbReference>
<dbReference type="Gene3D" id="1.25.40.10">
    <property type="entry name" value="Tetratricopeptide repeat domain"/>
    <property type="match status" value="1"/>
</dbReference>
<evidence type="ECO:0000259" key="6">
    <source>
        <dbReference type="SMART" id="SM01043"/>
    </source>
</evidence>
<gene>
    <name evidence="7" type="ORF">Aph01nite_26070</name>
</gene>
<evidence type="ECO:0000256" key="4">
    <source>
        <dbReference type="ARBA" id="ARBA00023163"/>
    </source>
</evidence>
<dbReference type="GO" id="GO:0005829">
    <property type="term" value="C:cytosol"/>
    <property type="evidence" value="ECO:0007669"/>
    <property type="project" value="UniProtKB-ARBA"/>
</dbReference>
<dbReference type="InterPro" id="IPR001680">
    <property type="entry name" value="WD40_rpt"/>
</dbReference>
<dbReference type="EMBL" id="BOOA01000017">
    <property type="protein sequence ID" value="GIH24297.1"/>
    <property type="molecule type" value="Genomic_DNA"/>
</dbReference>
<dbReference type="PANTHER" id="PTHR35807:SF1">
    <property type="entry name" value="TRANSCRIPTIONAL REGULATOR REDD"/>
    <property type="match status" value="1"/>
</dbReference>
<dbReference type="InterPro" id="IPR011990">
    <property type="entry name" value="TPR-like_helical_dom_sf"/>
</dbReference>
<dbReference type="GO" id="GO:0000160">
    <property type="term" value="P:phosphorelay signal transduction system"/>
    <property type="evidence" value="ECO:0007669"/>
    <property type="project" value="InterPro"/>
</dbReference>
<dbReference type="SUPFAM" id="SSF46894">
    <property type="entry name" value="C-terminal effector domain of the bipartite response regulators"/>
    <property type="match status" value="1"/>
</dbReference>
<dbReference type="CDD" id="cd15831">
    <property type="entry name" value="BTAD"/>
    <property type="match status" value="1"/>
</dbReference>
<dbReference type="SUPFAM" id="SSF50969">
    <property type="entry name" value="YVTN repeat-like/Quinoprotein amine dehydrogenase"/>
    <property type="match status" value="1"/>
</dbReference>
<dbReference type="InterPro" id="IPR027417">
    <property type="entry name" value="P-loop_NTPase"/>
</dbReference>
<evidence type="ECO:0000256" key="2">
    <source>
        <dbReference type="ARBA" id="ARBA00023015"/>
    </source>
</evidence>
<keyword evidence="4" id="KW-0804">Transcription</keyword>
<dbReference type="SMART" id="SM00862">
    <property type="entry name" value="Trans_reg_C"/>
    <property type="match status" value="1"/>
</dbReference>
<dbReference type="Pfam" id="PF20703">
    <property type="entry name" value="nSTAND1"/>
    <property type="match status" value="1"/>
</dbReference>
<dbReference type="InterPro" id="IPR016032">
    <property type="entry name" value="Sig_transdc_resp-reg_C-effctor"/>
</dbReference>
<dbReference type="InterPro" id="IPR005158">
    <property type="entry name" value="BTAD"/>
</dbReference>
<dbReference type="GO" id="GO:0006355">
    <property type="term" value="P:regulation of DNA-templated transcription"/>
    <property type="evidence" value="ECO:0007669"/>
    <property type="project" value="InterPro"/>
</dbReference>
<feature type="domain" description="Bacterial transcriptional activator" evidence="6">
    <location>
        <begin position="88"/>
        <end position="223"/>
    </location>
</feature>
<dbReference type="SUPFAM" id="SSF48452">
    <property type="entry name" value="TPR-like"/>
    <property type="match status" value="1"/>
</dbReference>
<keyword evidence="2" id="KW-0805">Transcription regulation</keyword>
<accession>A0A919QDK2</accession>
<dbReference type="GO" id="GO:0003677">
    <property type="term" value="F:DNA binding"/>
    <property type="evidence" value="ECO:0007669"/>
    <property type="project" value="UniProtKB-KW"/>
</dbReference>
<dbReference type="InterPro" id="IPR015943">
    <property type="entry name" value="WD40/YVTN_repeat-like_dom_sf"/>
</dbReference>
<comment type="caution">
    <text evidence="7">The sequence shown here is derived from an EMBL/GenBank/DDBJ whole genome shotgun (WGS) entry which is preliminary data.</text>
</comment>
<keyword evidence="3" id="KW-0238">DNA-binding</keyword>
<dbReference type="Gene3D" id="1.10.10.10">
    <property type="entry name" value="Winged helix-like DNA-binding domain superfamily/Winged helix DNA-binding domain"/>
    <property type="match status" value="1"/>
</dbReference>
<dbReference type="InterPro" id="IPR049052">
    <property type="entry name" value="nSTAND1"/>
</dbReference>
<evidence type="ECO:0000256" key="1">
    <source>
        <dbReference type="ARBA" id="ARBA00005820"/>
    </source>
</evidence>